<comment type="caution">
    <text evidence="2">The sequence shown here is derived from an EMBL/GenBank/DDBJ whole genome shotgun (WGS) entry which is preliminary data.</text>
</comment>
<accession>A0A8H4R0K6</accession>
<sequence>MGVADLLSLYGATLLLILQYFKSHAKPDPWHVKVTVGTLGMLVTLVSAFVSFQIYDMLITRPRKMDMVLADEIGFYTIGEYVCESVRYHRHGSDFQPIDDILLVRPSSFCIASVENQPLVPNRLIPLLAMCYLYVISTVSVLTAREGLRQEEDPTIQLPNLTSTISPPNIIPHSDEENITSDHTLSAVPSAGSRGTQTGFDIRMSTDDYACRRSA</sequence>
<proteinExistence type="predicted"/>
<dbReference type="Proteomes" id="UP000521872">
    <property type="component" value="Unassembled WGS sequence"/>
</dbReference>
<protein>
    <submittedName>
        <fullName evidence="2">Uncharacterized protein</fullName>
    </submittedName>
</protein>
<gene>
    <name evidence="2" type="ORF">D9613_004694</name>
</gene>
<organism evidence="2 3">
    <name type="scientific">Agrocybe pediades</name>
    <dbReference type="NCBI Taxonomy" id="84607"/>
    <lineage>
        <taxon>Eukaryota</taxon>
        <taxon>Fungi</taxon>
        <taxon>Dikarya</taxon>
        <taxon>Basidiomycota</taxon>
        <taxon>Agaricomycotina</taxon>
        <taxon>Agaricomycetes</taxon>
        <taxon>Agaricomycetidae</taxon>
        <taxon>Agaricales</taxon>
        <taxon>Agaricineae</taxon>
        <taxon>Strophariaceae</taxon>
        <taxon>Agrocybe</taxon>
    </lineage>
</organism>
<name>A0A8H4R0K6_9AGAR</name>
<keyword evidence="1" id="KW-0812">Transmembrane</keyword>
<dbReference type="AlphaFoldDB" id="A0A8H4R0K6"/>
<keyword evidence="3" id="KW-1185">Reference proteome</keyword>
<reference evidence="2 3" key="1">
    <citation type="submission" date="2019-12" db="EMBL/GenBank/DDBJ databases">
        <authorList>
            <person name="Floudas D."/>
            <person name="Bentzer J."/>
            <person name="Ahren D."/>
            <person name="Johansson T."/>
            <person name="Persson P."/>
            <person name="Tunlid A."/>
        </authorList>
    </citation>
    <scope>NUCLEOTIDE SEQUENCE [LARGE SCALE GENOMIC DNA]</scope>
    <source>
        <strain evidence="2 3">CBS 102.39</strain>
    </source>
</reference>
<evidence type="ECO:0000256" key="1">
    <source>
        <dbReference type="SAM" id="Phobius"/>
    </source>
</evidence>
<dbReference type="EMBL" id="JAACJL010000016">
    <property type="protein sequence ID" value="KAF4619672.1"/>
    <property type="molecule type" value="Genomic_DNA"/>
</dbReference>
<keyword evidence="1" id="KW-0472">Membrane</keyword>
<evidence type="ECO:0000313" key="2">
    <source>
        <dbReference type="EMBL" id="KAF4619672.1"/>
    </source>
</evidence>
<evidence type="ECO:0000313" key="3">
    <source>
        <dbReference type="Proteomes" id="UP000521872"/>
    </source>
</evidence>
<feature type="transmembrane region" description="Helical" evidence="1">
    <location>
        <begin position="34"/>
        <end position="55"/>
    </location>
</feature>
<feature type="transmembrane region" description="Helical" evidence="1">
    <location>
        <begin position="6"/>
        <end position="22"/>
    </location>
</feature>
<keyword evidence="1" id="KW-1133">Transmembrane helix</keyword>